<comment type="subcellular location">
    <subcellularLocation>
        <location evidence="1">Endomembrane system</location>
        <topology evidence="1">Multi-pass membrane protein</topology>
    </subcellularLocation>
</comment>
<protein>
    <submittedName>
        <fullName evidence="5">Uncharacterized protein</fullName>
    </submittedName>
</protein>
<evidence type="ECO:0000313" key="6">
    <source>
        <dbReference type="Proteomes" id="UP000238081"/>
    </source>
</evidence>
<organism evidence="5 6">
    <name type="scientific">Clostridium butyricum</name>
    <dbReference type="NCBI Taxonomy" id="1492"/>
    <lineage>
        <taxon>Bacteria</taxon>
        <taxon>Bacillati</taxon>
        <taxon>Bacillota</taxon>
        <taxon>Clostridia</taxon>
        <taxon>Eubacteriales</taxon>
        <taxon>Clostridiaceae</taxon>
        <taxon>Clostridium</taxon>
    </lineage>
</organism>
<sequence>MKISEVKVKLLGSDVLSIVNEFVKVDGLNLKNIIINDGIEIEGTFKKGFSVDFSVKAEILGCENNKIKARLSKVKLFNLGIFRLIRSFVLKKLSKEFEEFGISSNKDIAIIDIKKILNDIPYVDLNINEIYTKSSEVWVEADNIEVSIAGSLIKEKISETINENKQEEEIYELENINKIKDNYSAGRNILAQKLPDNIKEYKDYLFILPDLVSLIYRLLKDKRVPIKTKLVMSAAVAYVMFPSDLIPNNIPFIGVIDDIGVIFFALNRVVSDVPLSLIVENWEGSNDIIIVMKNGLEYLTNFTAATNVEKLYEFVEELSTL</sequence>
<evidence type="ECO:0000256" key="4">
    <source>
        <dbReference type="ARBA" id="ARBA00023136"/>
    </source>
</evidence>
<dbReference type="Pfam" id="PF06803">
    <property type="entry name" value="DUF1232"/>
    <property type="match status" value="1"/>
</dbReference>
<accession>A0A2S7FBY5</accession>
<name>A0A2S7FBY5_CLOBU</name>
<proteinExistence type="predicted"/>
<dbReference type="InterPro" id="IPR010652">
    <property type="entry name" value="DUF1232"/>
</dbReference>
<comment type="caution">
    <text evidence="5">The sequence shown here is derived from an EMBL/GenBank/DDBJ whole genome shotgun (WGS) entry which is preliminary data.</text>
</comment>
<evidence type="ECO:0000256" key="3">
    <source>
        <dbReference type="ARBA" id="ARBA00022989"/>
    </source>
</evidence>
<evidence type="ECO:0000256" key="1">
    <source>
        <dbReference type="ARBA" id="ARBA00004127"/>
    </source>
</evidence>
<evidence type="ECO:0000313" key="5">
    <source>
        <dbReference type="EMBL" id="PPV15653.1"/>
    </source>
</evidence>
<dbReference type="RefSeq" id="WP_043666246.1">
    <property type="nucleotide sequence ID" value="NZ_CP033247.1"/>
</dbReference>
<dbReference type="EMBL" id="LRDH01000097">
    <property type="protein sequence ID" value="PPV15653.1"/>
    <property type="molecule type" value="Genomic_DNA"/>
</dbReference>
<reference evidence="5 6" key="1">
    <citation type="submission" date="2016-01" db="EMBL/GenBank/DDBJ databases">
        <title>Characterization of the Clostridium difficile lineages that are prevalent in Hong Kong and China.</title>
        <authorList>
            <person name="Kwok J.S.-L."/>
            <person name="Lam W.-Y."/>
            <person name="Ip M."/>
            <person name="Chan T.-F."/>
            <person name="Hawkey P.M."/>
            <person name="Tsui S.K.-W."/>
        </authorList>
    </citation>
    <scope>NUCLEOTIDE SEQUENCE [LARGE SCALE GENOMIC DNA]</scope>
    <source>
        <strain evidence="5 6">300064</strain>
    </source>
</reference>
<dbReference type="GO" id="GO:0012505">
    <property type="term" value="C:endomembrane system"/>
    <property type="evidence" value="ECO:0007669"/>
    <property type="project" value="UniProtKB-SubCell"/>
</dbReference>
<dbReference type="Proteomes" id="UP000238081">
    <property type="component" value="Unassembled WGS sequence"/>
</dbReference>
<keyword evidence="3" id="KW-1133">Transmembrane helix</keyword>
<evidence type="ECO:0000256" key="2">
    <source>
        <dbReference type="ARBA" id="ARBA00022692"/>
    </source>
</evidence>
<gene>
    <name evidence="5" type="ORF">AWN73_11265</name>
</gene>
<keyword evidence="2" id="KW-0812">Transmembrane</keyword>
<dbReference type="AlphaFoldDB" id="A0A2S7FBY5"/>
<keyword evidence="4" id="KW-0472">Membrane</keyword>